<evidence type="ECO:0008006" key="3">
    <source>
        <dbReference type="Google" id="ProtNLM"/>
    </source>
</evidence>
<keyword evidence="2" id="KW-1185">Reference proteome</keyword>
<gene>
    <name evidence="1" type="ORF">PUR29_22730</name>
</gene>
<reference evidence="1 2" key="1">
    <citation type="journal article" date="2023" name="PLoS ONE">
        <title>Complete genome assembly of Hawai'i environmental nontuberculous mycobacteria reveals unexpected co-isolation with methylobacteria.</title>
        <authorList>
            <person name="Hendrix J."/>
            <person name="Epperson L.E."/>
            <person name="Tong E.I."/>
            <person name="Chan Y.L."/>
            <person name="Hasan N.A."/>
            <person name="Dawrs S.N."/>
            <person name="Norton G.J."/>
            <person name="Virdi R."/>
            <person name="Crooks J.L."/>
            <person name="Chan E.D."/>
            <person name="Honda J.R."/>
            <person name="Strong M."/>
        </authorList>
    </citation>
    <scope>NUCLEOTIDE SEQUENCE [LARGE SCALE GENOMIC DNA]</scope>
    <source>
        <strain evidence="1 2">NJH_HI04-1</strain>
    </source>
</reference>
<proteinExistence type="predicted"/>
<comment type="caution">
    <text evidence="1">The sequence shown here is derived from an EMBL/GenBank/DDBJ whole genome shotgun (WGS) entry which is preliminary data.</text>
</comment>
<protein>
    <recommendedName>
        <fullName evidence="3">GGDEF domain-containing protein</fullName>
    </recommendedName>
</protein>
<dbReference type="Proteomes" id="UP001407347">
    <property type="component" value="Unassembled WGS sequence"/>
</dbReference>
<sequence length="63" mass="6652">MAAIEPPRPVIEAYSAADRALYLAKAGGRNCVVREAEICTLAPFHEAFRAGGEPMAEPHADAA</sequence>
<dbReference type="EMBL" id="JAQYXP010000003">
    <property type="protein sequence ID" value="MEN3236369.1"/>
    <property type="molecule type" value="Genomic_DNA"/>
</dbReference>
<organism evidence="1 2">
    <name type="scientific">Methylobacterium ajmalii</name>
    <dbReference type="NCBI Taxonomy" id="2738439"/>
    <lineage>
        <taxon>Bacteria</taxon>
        <taxon>Pseudomonadati</taxon>
        <taxon>Pseudomonadota</taxon>
        <taxon>Alphaproteobacteria</taxon>
        <taxon>Hyphomicrobiales</taxon>
        <taxon>Methylobacteriaceae</taxon>
        <taxon>Methylobacterium</taxon>
    </lineage>
</organism>
<dbReference type="RefSeq" id="WP_346013212.1">
    <property type="nucleotide sequence ID" value="NZ_JAQYXP010000003.1"/>
</dbReference>
<evidence type="ECO:0000313" key="1">
    <source>
        <dbReference type="EMBL" id="MEN3236369.1"/>
    </source>
</evidence>
<accession>A0ABU9ZZ01</accession>
<name>A0ABU9ZZ01_9HYPH</name>
<evidence type="ECO:0000313" key="2">
    <source>
        <dbReference type="Proteomes" id="UP001407347"/>
    </source>
</evidence>